<accession>A0ABS1JPZ3</accession>
<dbReference type="Proteomes" id="UP000622707">
    <property type="component" value="Unassembled WGS sequence"/>
</dbReference>
<sequence>MDVRTTPQFDHWMEGLRDVQGRARIVVRIERLSQGNPGQHRVLAGGVVELKIDVGPGYRVYFTRHGTQLVLLLCGGDKSTQQRDIQTALRLAEEYPP</sequence>
<dbReference type="EMBL" id="JAEQND010000007">
    <property type="protein sequence ID" value="MBL0426335.1"/>
    <property type="molecule type" value="Genomic_DNA"/>
</dbReference>
<organism evidence="1 2">
    <name type="scientific">Ramlibacter alkalitolerans</name>
    <dbReference type="NCBI Taxonomy" id="2039631"/>
    <lineage>
        <taxon>Bacteria</taxon>
        <taxon>Pseudomonadati</taxon>
        <taxon>Pseudomonadota</taxon>
        <taxon>Betaproteobacteria</taxon>
        <taxon>Burkholderiales</taxon>
        <taxon>Comamonadaceae</taxon>
        <taxon>Ramlibacter</taxon>
    </lineage>
</organism>
<dbReference type="InterPro" id="IPR009241">
    <property type="entry name" value="HigB-like"/>
</dbReference>
<comment type="caution">
    <text evidence="1">The sequence shown here is derived from an EMBL/GenBank/DDBJ whole genome shotgun (WGS) entry which is preliminary data.</text>
</comment>
<gene>
    <name evidence="1" type="ORF">JI746_14570</name>
</gene>
<reference evidence="1 2" key="1">
    <citation type="journal article" date="2017" name="Int. J. Syst. Evol. Microbiol.">
        <title>Ramlibacter alkalitolerans sp. nov., alkali-tolerant bacterium isolated from soil of ginseng.</title>
        <authorList>
            <person name="Lee D.H."/>
            <person name="Cha C.J."/>
        </authorList>
    </citation>
    <scope>NUCLEOTIDE SEQUENCE [LARGE SCALE GENOMIC DNA]</scope>
    <source>
        <strain evidence="1 2">KACC 19305</strain>
    </source>
</reference>
<dbReference type="NCBIfam" id="TIGR02683">
    <property type="entry name" value="upstrm_HI1419"/>
    <property type="match status" value="1"/>
</dbReference>
<evidence type="ECO:0000313" key="1">
    <source>
        <dbReference type="EMBL" id="MBL0426335.1"/>
    </source>
</evidence>
<name>A0ABS1JPZ3_9BURK</name>
<dbReference type="Pfam" id="PF05973">
    <property type="entry name" value="Gp49"/>
    <property type="match status" value="1"/>
</dbReference>
<proteinExistence type="predicted"/>
<dbReference type="PANTHER" id="PTHR41791">
    <property type="entry name" value="SSL7039 PROTEIN"/>
    <property type="match status" value="1"/>
</dbReference>
<dbReference type="PIRSF" id="PIRSF028744">
    <property type="entry name" value="Addict_mod_HI1419"/>
    <property type="match status" value="1"/>
</dbReference>
<protein>
    <submittedName>
        <fullName evidence="1">Type II toxin-antitoxin system RelE/ParE family toxin</fullName>
    </submittedName>
</protein>
<evidence type="ECO:0000313" key="2">
    <source>
        <dbReference type="Proteomes" id="UP000622707"/>
    </source>
</evidence>
<dbReference type="PANTHER" id="PTHR41791:SF1">
    <property type="entry name" value="SSL7039 PROTEIN"/>
    <property type="match status" value="1"/>
</dbReference>
<dbReference type="InterPro" id="IPR014056">
    <property type="entry name" value="TypeIITA-like_toxin_pred"/>
</dbReference>
<keyword evidence="2" id="KW-1185">Reference proteome</keyword>
<dbReference type="RefSeq" id="WP_201690408.1">
    <property type="nucleotide sequence ID" value="NZ_JAEQND010000007.1"/>
</dbReference>